<dbReference type="KEGG" id="shyd:CJD35_12895"/>
<organism evidence="1 2">
    <name type="scientific">Sphingobium xenophagum</name>
    <dbReference type="NCBI Taxonomy" id="121428"/>
    <lineage>
        <taxon>Bacteria</taxon>
        <taxon>Pseudomonadati</taxon>
        <taxon>Pseudomonadota</taxon>
        <taxon>Alphaproteobacteria</taxon>
        <taxon>Sphingomonadales</taxon>
        <taxon>Sphingomonadaceae</taxon>
        <taxon>Sphingobium</taxon>
    </lineage>
</organism>
<dbReference type="EMBL" id="CP022745">
    <property type="protein sequence ID" value="ASY45233.1"/>
    <property type="molecule type" value="Genomic_DNA"/>
</dbReference>
<proteinExistence type="predicted"/>
<evidence type="ECO:0000313" key="1">
    <source>
        <dbReference type="EMBL" id="ASY45233.1"/>
    </source>
</evidence>
<reference evidence="1 2" key="1">
    <citation type="submission" date="2017-08" db="EMBL/GenBank/DDBJ databases">
        <title>Whole Genome Sequence of Sphingobium hydrophobicum C1: Insights into Adaption to the Electronic-waste Contaminated Sediment.</title>
        <authorList>
            <person name="Song D."/>
            <person name="Chen X."/>
            <person name="Xu M."/>
        </authorList>
    </citation>
    <scope>NUCLEOTIDE SEQUENCE [LARGE SCALE GENOMIC DNA]</scope>
    <source>
        <strain evidence="1 2">C1</strain>
    </source>
</reference>
<dbReference type="RefSeq" id="WP_017184450.1">
    <property type="nucleotide sequence ID" value="NZ_CP022745.1"/>
</dbReference>
<name>A0A249MV34_SPHXE</name>
<dbReference type="Proteomes" id="UP000217141">
    <property type="component" value="Chromosome I"/>
</dbReference>
<sequence>MTDNASFDPLSNLVHNWSMMALAPQKLWQSINSGWSFGNIIVNENNSSAPQTEQAIVAQESYGRQIGKLLDAVDTLARRQPDWPDTEQLKAAIDLKIRVDGVKLAMAQRRIDQLRGDLELLRAAGPADQYDASVAALRKLLAELPETGD</sequence>
<gene>
    <name evidence="1" type="ORF">CJD35_12895</name>
</gene>
<accession>A0A249MV34</accession>
<protein>
    <submittedName>
        <fullName evidence="1">Uncharacterized protein</fullName>
    </submittedName>
</protein>
<dbReference type="AlphaFoldDB" id="A0A249MV34"/>
<evidence type="ECO:0000313" key="2">
    <source>
        <dbReference type="Proteomes" id="UP000217141"/>
    </source>
</evidence>